<proteinExistence type="predicted"/>
<feature type="region of interest" description="Disordered" evidence="1">
    <location>
        <begin position="181"/>
        <end position="247"/>
    </location>
</feature>
<dbReference type="AlphaFoldDB" id="A0A0L0W3F5"/>
<feature type="region of interest" description="Disordered" evidence="1">
    <location>
        <begin position="605"/>
        <end position="628"/>
    </location>
</feature>
<feature type="compositionally biased region" description="Low complexity" evidence="1">
    <location>
        <begin position="439"/>
        <end position="466"/>
    </location>
</feature>
<keyword evidence="4" id="KW-1185">Reference proteome</keyword>
<organism evidence="3 4">
    <name type="scientific">Puccinia striiformis f. sp. tritici PST-78</name>
    <dbReference type="NCBI Taxonomy" id="1165861"/>
    <lineage>
        <taxon>Eukaryota</taxon>
        <taxon>Fungi</taxon>
        <taxon>Dikarya</taxon>
        <taxon>Basidiomycota</taxon>
        <taxon>Pucciniomycotina</taxon>
        <taxon>Pucciniomycetes</taxon>
        <taxon>Pucciniales</taxon>
        <taxon>Pucciniaceae</taxon>
        <taxon>Puccinia</taxon>
    </lineage>
</organism>
<feature type="compositionally biased region" description="Polar residues" evidence="1">
    <location>
        <begin position="356"/>
        <end position="367"/>
    </location>
</feature>
<evidence type="ECO:0000313" key="4">
    <source>
        <dbReference type="Proteomes" id="UP000054564"/>
    </source>
</evidence>
<feature type="region of interest" description="Disordered" evidence="1">
    <location>
        <begin position="428"/>
        <end position="473"/>
    </location>
</feature>
<dbReference type="Pfam" id="PF08213">
    <property type="entry name" value="COX24_C"/>
    <property type="match status" value="1"/>
</dbReference>
<feature type="compositionally biased region" description="Low complexity" evidence="1">
    <location>
        <begin position="200"/>
        <end position="210"/>
    </location>
</feature>
<feature type="domain" description="Ribosomal protein mS38 C-terminal" evidence="2">
    <location>
        <begin position="595"/>
        <end position="628"/>
    </location>
</feature>
<accession>A0A0L0W3F5</accession>
<dbReference type="OrthoDB" id="2507618at2759"/>
<dbReference type="EMBL" id="AJIL01000005">
    <property type="protein sequence ID" value="KNF06036.1"/>
    <property type="molecule type" value="Genomic_DNA"/>
</dbReference>
<feature type="region of interest" description="Disordered" evidence="1">
    <location>
        <begin position="1"/>
        <end position="131"/>
    </location>
</feature>
<feature type="compositionally biased region" description="Basic and acidic residues" evidence="1">
    <location>
        <begin position="181"/>
        <end position="195"/>
    </location>
</feature>
<evidence type="ECO:0000259" key="2">
    <source>
        <dbReference type="SMART" id="SM01155"/>
    </source>
</evidence>
<feature type="region of interest" description="Disordered" evidence="1">
    <location>
        <begin position="339"/>
        <end position="367"/>
    </location>
</feature>
<protein>
    <recommendedName>
        <fullName evidence="2">Ribosomal protein mS38 C-terminal domain-containing protein</fullName>
    </recommendedName>
</protein>
<dbReference type="Proteomes" id="UP000054564">
    <property type="component" value="Unassembled WGS sequence"/>
</dbReference>
<dbReference type="SMART" id="SM01155">
    <property type="entry name" value="DUF1713"/>
    <property type="match status" value="1"/>
</dbReference>
<dbReference type="InterPro" id="IPR013177">
    <property type="entry name" value="Ribosomal_mS38_C"/>
</dbReference>
<evidence type="ECO:0000313" key="3">
    <source>
        <dbReference type="EMBL" id="KNF06036.1"/>
    </source>
</evidence>
<evidence type="ECO:0000256" key="1">
    <source>
        <dbReference type="SAM" id="MobiDB-lite"/>
    </source>
</evidence>
<name>A0A0L0W3F5_9BASI</name>
<comment type="caution">
    <text evidence="3">The sequence shown here is derived from an EMBL/GenBank/DDBJ whole genome shotgun (WGS) entry which is preliminary data.</text>
</comment>
<sequence length="628" mass="69521">MLGGDGDDAGAPSSESDRSLNNTEFSFFGDRTSPTQSTDRGFQPMLTRLRPSSVINRSSAINPNRIIRTTQARSYSSESDRKPKSGGTVDSADPDHPISTSSTSEDPTKPIVISGRGRRASHRSAQSNGSKQYGYIPKLALPFTPLSSNHLAHLKPTTLSLDLFFSLQRPLLEIELGPDERRSITSESKQSKLDLETEQELSTSSSSAPEEAQDDLDYSHITSGSPSDPAFKPPHTSSARPPPQDDNELAEQLWSTNDPYSAYLIAEPDGVHPAWSDALKRCLANSQAFVPPPEPSPKQETLSNRVESETAAKQDGLVTLNGKEAQMERDRQGALKYLNPYGSITDKNESTEEQDGSNPDESNTLPQDQLSLTMQAARFLHSGMMSNRWPNAANWAAIDSRLTAATESYSPNPSSSSDSTTVKEFTDSFPAIRSQEPKNNNSGRRNRNNQSKIQQQQQSKLTTTILGENGTGKTFTFNTEQLTQIIKYSQKIIKNKLAIESIPKPILKNLERFGEYLIHKHRKSFSNVKEEKNDVLNSKRKNKKMDSKLVGKESDSVIGSSTVPIVIIDPSAETLDRISDPSGATTDSKDGLVIDLDSVFRKKKRKMKVHKYKKRRKARRVLKKRQGK</sequence>
<gene>
    <name evidence="3" type="ORF">PSTG_01030</name>
</gene>
<feature type="compositionally biased region" description="Polar residues" evidence="1">
    <location>
        <begin position="53"/>
        <end position="77"/>
    </location>
</feature>
<reference evidence="4" key="1">
    <citation type="submission" date="2014-03" db="EMBL/GenBank/DDBJ databases">
        <title>The Genome Sequence of Puccinia striiformis f. sp. tritici PST-78.</title>
        <authorList>
            <consortium name="The Broad Institute Genome Sequencing Platform"/>
            <person name="Cuomo C."/>
            <person name="Hulbert S."/>
            <person name="Chen X."/>
            <person name="Walker B."/>
            <person name="Young S.K."/>
            <person name="Zeng Q."/>
            <person name="Gargeya S."/>
            <person name="Fitzgerald M."/>
            <person name="Haas B."/>
            <person name="Abouelleil A."/>
            <person name="Alvarado L."/>
            <person name="Arachchi H.M."/>
            <person name="Berlin A.M."/>
            <person name="Chapman S.B."/>
            <person name="Goldberg J."/>
            <person name="Griggs A."/>
            <person name="Gujja S."/>
            <person name="Hansen M."/>
            <person name="Howarth C."/>
            <person name="Imamovic A."/>
            <person name="Larimer J."/>
            <person name="McCowan C."/>
            <person name="Montmayeur A."/>
            <person name="Murphy C."/>
            <person name="Neiman D."/>
            <person name="Pearson M."/>
            <person name="Priest M."/>
            <person name="Roberts A."/>
            <person name="Saif S."/>
            <person name="Shea T."/>
            <person name="Sisk P."/>
            <person name="Sykes S."/>
            <person name="Wortman J."/>
            <person name="Nusbaum C."/>
            <person name="Birren B."/>
        </authorList>
    </citation>
    <scope>NUCLEOTIDE SEQUENCE [LARGE SCALE GENOMIC DNA]</scope>
    <source>
        <strain evidence="4">race PST-78</strain>
    </source>
</reference>